<dbReference type="eggNOG" id="ENOG502TN87">
    <property type="taxonomic scope" value="Eukaryota"/>
</dbReference>
<dbReference type="EMBL" id="AAXT01000003">
    <property type="protein sequence ID" value="EDO06529.1"/>
    <property type="molecule type" value="Genomic_DNA"/>
</dbReference>
<dbReference type="KEGG" id="bbo:BBOV_II005780"/>
<keyword evidence="1" id="KW-0812">Transmembrane</keyword>
<keyword evidence="4" id="KW-1185">Reference proteome</keyword>
<feature type="chain" id="PRO_5002706950" evidence="2">
    <location>
        <begin position="20"/>
        <end position="518"/>
    </location>
</feature>
<dbReference type="Proteomes" id="UP000002173">
    <property type="component" value="Unassembled WGS sequence"/>
</dbReference>
<dbReference type="STRING" id="5865.A7AUB8"/>
<keyword evidence="1" id="KW-1133">Transmembrane helix</keyword>
<feature type="signal peptide" evidence="2">
    <location>
        <begin position="1"/>
        <end position="19"/>
    </location>
</feature>
<name>A7AUB8_BABBO</name>
<protein>
    <submittedName>
        <fullName evidence="3">Membrane protein, putative</fullName>
    </submittedName>
</protein>
<dbReference type="RefSeq" id="XP_001610097.1">
    <property type="nucleotide sequence ID" value="XM_001610047.1"/>
</dbReference>
<reference evidence="3 4" key="1">
    <citation type="journal article" date="2007" name="PLoS Pathog.">
        <title>Genome sequence of Babesia bovis and comparative analysis of apicomplexan hemoprotozoa.</title>
        <authorList>
            <person name="Brayton K.A."/>
            <person name="Lau A.O.T."/>
            <person name="Herndon D.R."/>
            <person name="Hannick L."/>
            <person name="Kappmeyer L.S."/>
            <person name="Berens S.J."/>
            <person name="Bidwell S.L."/>
            <person name="Brown W.C."/>
            <person name="Crabtree J."/>
            <person name="Fadrosh D."/>
            <person name="Feldblum T."/>
            <person name="Forberger H.A."/>
            <person name="Haas B.J."/>
            <person name="Howell J.M."/>
            <person name="Khouri H."/>
            <person name="Koo H."/>
            <person name="Mann D.J."/>
            <person name="Norimine J."/>
            <person name="Paulsen I.T."/>
            <person name="Radune D."/>
            <person name="Ren Q."/>
            <person name="Smith R.K. Jr."/>
            <person name="Suarez C.E."/>
            <person name="White O."/>
            <person name="Wortman J.R."/>
            <person name="Knowles D.P. Jr."/>
            <person name="McElwain T.F."/>
            <person name="Nene V.M."/>
        </authorList>
    </citation>
    <scope>NUCLEOTIDE SEQUENCE [LARGE SCALE GENOMIC DNA]</scope>
    <source>
        <strain evidence="3">T2Bo</strain>
    </source>
</reference>
<gene>
    <name evidence="3" type="ORF">BBOV_II005780</name>
</gene>
<feature type="transmembrane region" description="Helical" evidence="1">
    <location>
        <begin position="472"/>
        <end position="494"/>
    </location>
</feature>
<dbReference type="GeneID" id="5478330"/>
<dbReference type="VEuPathDB" id="PiroplasmaDB:BBOV_II005780"/>
<sequence length="518" mass="56962">MLPLSSVYICTLLVYSTYAKELYQSQKATLCPRVDAIRTKSYDKPSSAKTAKVQIANDGSINRINTRRPLNPINGTYTSHENGDGLTLDNTDVSLSRNVTVPSEDIVQQRLDSYRKAPSIFPRVLPKDGSSAVKSSSIVDAGLGVITPYALYPHYGPMTKSLHPMMRSLPYCSIVPQPNMFRVLSNILASFRLLLLDHGVGAQESPIVLFLMATLSSIPWFVLRFASTPSIMSMLRKRWAFQGECGSFTVEDMLRIALSVLTAESVMKLGLRAWFYGRNVNWVSMIPNGVYSVGGSISQKFAFLPRALNALGTGVFGGYWSGESLSGLIHFIVHSAVIARLAFITAIQHALFRENFHTASFILSPLASKLASVVTGIVCAIATAGNLGTMFIFKNFANAVDVEHLLDQSSFRATESQAAATGYVRNAIHNIPKLLKSANLDIVVQLTYYHDYLVRLVPRGIEWPILLFHLSLALYANSAAGLYLALVNAVYSVINQRLSSYERSIVTRDIDEIVQESG</sequence>
<organism evidence="3 4">
    <name type="scientific">Babesia bovis</name>
    <dbReference type="NCBI Taxonomy" id="5865"/>
    <lineage>
        <taxon>Eukaryota</taxon>
        <taxon>Sar</taxon>
        <taxon>Alveolata</taxon>
        <taxon>Apicomplexa</taxon>
        <taxon>Aconoidasida</taxon>
        <taxon>Piroplasmida</taxon>
        <taxon>Babesiidae</taxon>
        <taxon>Babesia</taxon>
    </lineage>
</organism>
<feature type="transmembrane region" description="Helical" evidence="1">
    <location>
        <begin position="207"/>
        <end position="227"/>
    </location>
</feature>
<feature type="transmembrane region" description="Helical" evidence="1">
    <location>
        <begin position="373"/>
        <end position="393"/>
    </location>
</feature>
<evidence type="ECO:0000256" key="2">
    <source>
        <dbReference type="SAM" id="SignalP"/>
    </source>
</evidence>
<keyword evidence="1" id="KW-0472">Membrane</keyword>
<proteinExistence type="predicted"/>
<dbReference type="AlphaFoldDB" id="A7AUB8"/>
<keyword evidence="2" id="KW-0732">Signal</keyword>
<evidence type="ECO:0000256" key="1">
    <source>
        <dbReference type="SAM" id="Phobius"/>
    </source>
</evidence>
<comment type="caution">
    <text evidence="3">The sequence shown here is derived from an EMBL/GenBank/DDBJ whole genome shotgun (WGS) entry which is preliminary data.</text>
</comment>
<dbReference type="InParanoid" id="A7AUB8"/>
<dbReference type="OMA" id="CDSTDIH"/>
<evidence type="ECO:0000313" key="4">
    <source>
        <dbReference type="Proteomes" id="UP000002173"/>
    </source>
</evidence>
<reference evidence="4" key="2">
    <citation type="journal article" date="2020" name="Data Brief">
        <title>Transcriptome dataset of Babesia bovis life stages within vertebrate and invertebrate hosts.</title>
        <authorList>
            <person name="Ueti M.W."/>
            <person name="Johnson W.C."/>
            <person name="Kappmeyer L.S."/>
            <person name="Herndon D.R."/>
            <person name="Mousel M.R."/>
            <person name="Reif K.E."/>
            <person name="Taus N.S."/>
            <person name="Ifeonu O.O."/>
            <person name="Silva J.C."/>
            <person name="Suarez C.E."/>
            <person name="Brayton K.A."/>
        </authorList>
    </citation>
    <scope>NUCLEOTIDE SEQUENCE [LARGE SCALE GENOMIC DNA]</scope>
</reference>
<accession>A7AUB8</accession>
<reference evidence="4" key="3">
    <citation type="journal article" date="2021" name="Int. J. Parasitol.">
        <title>Comparative analysis of gene expression between Babesia bovis blood stages and kinetes allowed by improved genome annotation.</title>
        <authorList>
            <person name="Ueti M.W."/>
            <person name="Johnson W.C."/>
            <person name="Kappmeyer L.S."/>
            <person name="Herndon D.R."/>
            <person name="Mousel M.R."/>
            <person name="Reif K.E."/>
            <person name="Taus N.S."/>
            <person name="Ifeonu O.O."/>
            <person name="Silva J.C."/>
            <person name="Suarez C.E."/>
            <person name="Brayton K.A."/>
        </authorList>
    </citation>
    <scope>NUCLEOTIDE SEQUENCE [LARGE SCALE GENOMIC DNA]</scope>
</reference>
<evidence type="ECO:0000313" key="3">
    <source>
        <dbReference type="EMBL" id="EDO06529.1"/>
    </source>
</evidence>